<evidence type="ECO:0000313" key="3">
    <source>
        <dbReference type="Proteomes" id="UP000076154"/>
    </source>
</evidence>
<sequence length="323" mass="35395">MDLISLKECLAEIGSPLSDKFFASYIRTSLSLASSYHPLFTTFATAACEKRKPMTSDELKWHLLEKANTAELEENMNKLNSAMLAAHARFRGDNNTKGNSGKSKGRGNRRTAITAVTAIKMGTLSTSILRKVEERPAMPQSANITDKVKKDDEDENYAFLTLSIDTPSDDENINVTLCVTSGHDHEAHAVSPSAGVIINCGASSHFSPSHKKFLNYQKISPEPIRAADGCTFSAIRKGDLRVQLPMKNGEKSTPILLKKVYYAPQMAFILVSISCLDHAGCSLYIEDEICITRSPKLQRRIIGCVSELQGLYRADSSTVSSSP</sequence>
<gene>
    <name evidence="2" type="ORF">Hypma_006011</name>
</gene>
<organism evidence="2 3">
    <name type="scientific">Hypsizygus marmoreus</name>
    <name type="common">White beech mushroom</name>
    <name type="synonym">Agaricus marmoreus</name>
    <dbReference type="NCBI Taxonomy" id="39966"/>
    <lineage>
        <taxon>Eukaryota</taxon>
        <taxon>Fungi</taxon>
        <taxon>Dikarya</taxon>
        <taxon>Basidiomycota</taxon>
        <taxon>Agaricomycotina</taxon>
        <taxon>Agaricomycetes</taxon>
        <taxon>Agaricomycetidae</taxon>
        <taxon>Agaricales</taxon>
        <taxon>Tricholomatineae</taxon>
        <taxon>Lyophyllaceae</taxon>
        <taxon>Hypsizygus</taxon>
    </lineage>
</organism>
<protein>
    <recommendedName>
        <fullName evidence="1">Retrovirus-related Pol polyprotein from transposon TNT 1-94-like beta-barrel domain-containing protein</fullName>
    </recommendedName>
</protein>
<dbReference type="InParanoid" id="A0A369KDW3"/>
<dbReference type="AlphaFoldDB" id="A0A369KDW3"/>
<name>A0A369KDW3_HYPMA</name>
<dbReference type="EMBL" id="LUEZ02000004">
    <property type="protein sequence ID" value="RDB30865.1"/>
    <property type="molecule type" value="Genomic_DNA"/>
</dbReference>
<comment type="caution">
    <text evidence="2">The sequence shown here is derived from an EMBL/GenBank/DDBJ whole genome shotgun (WGS) entry which is preliminary data.</text>
</comment>
<dbReference type="STRING" id="39966.A0A369KDW3"/>
<dbReference type="InterPro" id="IPR054722">
    <property type="entry name" value="PolX-like_BBD"/>
</dbReference>
<dbReference type="OrthoDB" id="2692435at2759"/>
<keyword evidence="3" id="KW-1185">Reference proteome</keyword>
<dbReference type="Proteomes" id="UP000076154">
    <property type="component" value="Unassembled WGS sequence"/>
</dbReference>
<accession>A0A369KDW3</accession>
<dbReference type="Pfam" id="PF22936">
    <property type="entry name" value="Pol_BBD"/>
    <property type="match status" value="1"/>
</dbReference>
<evidence type="ECO:0000313" key="2">
    <source>
        <dbReference type="EMBL" id="RDB30865.1"/>
    </source>
</evidence>
<reference evidence="2" key="1">
    <citation type="submission" date="2018-04" db="EMBL/GenBank/DDBJ databases">
        <title>Whole genome sequencing of Hypsizygus marmoreus.</title>
        <authorList>
            <person name="Choi I.-G."/>
            <person name="Min B."/>
            <person name="Kim J.-G."/>
            <person name="Kim S."/>
            <person name="Oh Y.-L."/>
            <person name="Kong W.-S."/>
            <person name="Park H."/>
            <person name="Jeong J."/>
            <person name="Song E.-S."/>
        </authorList>
    </citation>
    <scope>NUCLEOTIDE SEQUENCE [LARGE SCALE GENOMIC DNA]</scope>
    <source>
        <strain evidence="2">51987-8</strain>
    </source>
</reference>
<proteinExistence type="predicted"/>
<evidence type="ECO:0000259" key="1">
    <source>
        <dbReference type="Pfam" id="PF22936"/>
    </source>
</evidence>
<feature type="domain" description="Retrovirus-related Pol polyprotein from transposon TNT 1-94-like beta-barrel" evidence="1">
    <location>
        <begin position="197"/>
        <end position="281"/>
    </location>
</feature>